<keyword evidence="3" id="KW-1185">Reference proteome</keyword>
<dbReference type="KEGG" id="aalt:CC77DRAFT_1008096"/>
<proteinExistence type="predicted"/>
<sequence length="113" mass="12107">MKHVTTVFALAAAVAAIDIQGHVESHCGGGNRVTFTNVNPDRCYATGGIWSAMVEKSTTWSTRELVIASSTRGGQPTSLLDLEDETYKTMLAYASNGTIASDMPSAFDEYIVQ</sequence>
<dbReference type="RefSeq" id="XP_018387213.1">
    <property type="nucleotide sequence ID" value="XM_018523515.1"/>
</dbReference>
<evidence type="ECO:0000256" key="1">
    <source>
        <dbReference type="SAM" id="SignalP"/>
    </source>
</evidence>
<evidence type="ECO:0000313" key="3">
    <source>
        <dbReference type="Proteomes" id="UP000077248"/>
    </source>
</evidence>
<name>A0A177DS15_ALTAL</name>
<keyword evidence="1" id="KW-0732">Signal</keyword>
<dbReference type="Proteomes" id="UP000077248">
    <property type="component" value="Unassembled WGS sequence"/>
</dbReference>
<reference evidence="2 3" key="1">
    <citation type="submission" date="2016-05" db="EMBL/GenBank/DDBJ databases">
        <title>Comparative analysis of secretome profiles of manganese(II)-oxidizing ascomycete fungi.</title>
        <authorList>
            <consortium name="DOE Joint Genome Institute"/>
            <person name="Zeiner C.A."/>
            <person name="Purvine S.O."/>
            <person name="Zink E.M."/>
            <person name="Wu S."/>
            <person name="Pasa-Tolic L."/>
            <person name="Chaput D.L."/>
            <person name="Haridas S."/>
            <person name="Grigoriev I.V."/>
            <person name="Santelli C.M."/>
            <person name="Hansel C.M."/>
        </authorList>
    </citation>
    <scope>NUCLEOTIDE SEQUENCE [LARGE SCALE GENOMIC DNA]</scope>
    <source>
        <strain evidence="2 3">SRC1lrK2f</strain>
    </source>
</reference>
<feature type="signal peptide" evidence="1">
    <location>
        <begin position="1"/>
        <end position="16"/>
    </location>
</feature>
<feature type="chain" id="PRO_5008059707" evidence="1">
    <location>
        <begin position="17"/>
        <end position="113"/>
    </location>
</feature>
<gene>
    <name evidence="2" type="ORF">CC77DRAFT_1008096</name>
</gene>
<dbReference type="EMBL" id="KV441476">
    <property type="protein sequence ID" value="OAG21792.1"/>
    <property type="molecule type" value="Genomic_DNA"/>
</dbReference>
<protein>
    <submittedName>
        <fullName evidence="2">Uncharacterized protein</fullName>
    </submittedName>
</protein>
<dbReference type="VEuPathDB" id="FungiDB:CC77DRAFT_1008096"/>
<accession>A0A177DS15</accession>
<dbReference type="GeneID" id="29109109"/>
<evidence type="ECO:0000313" key="2">
    <source>
        <dbReference type="EMBL" id="OAG21792.1"/>
    </source>
</evidence>
<organism evidence="2 3">
    <name type="scientific">Alternaria alternata</name>
    <name type="common">Alternaria rot fungus</name>
    <name type="synonym">Torula alternata</name>
    <dbReference type="NCBI Taxonomy" id="5599"/>
    <lineage>
        <taxon>Eukaryota</taxon>
        <taxon>Fungi</taxon>
        <taxon>Dikarya</taxon>
        <taxon>Ascomycota</taxon>
        <taxon>Pezizomycotina</taxon>
        <taxon>Dothideomycetes</taxon>
        <taxon>Pleosporomycetidae</taxon>
        <taxon>Pleosporales</taxon>
        <taxon>Pleosporineae</taxon>
        <taxon>Pleosporaceae</taxon>
        <taxon>Alternaria</taxon>
        <taxon>Alternaria sect. Alternaria</taxon>
        <taxon>Alternaria alternata complex</taxon>
    </lineage>
</organism>
<dbReference type="AlphaFoldDB" id="A0A177DS15"/>